<evidence type="ECO:0000256" key="3">
    <source>
        <dbReference type="ARBA" id="ARBA00023136"/>
    </source>
</evidence>
<sequence length="131" mass="15463">MDGTIRWFTDDWPIYRTADIALMLAECYNAQDNSGQVKTFIELIRRRAYGRNYPEFTYVDKATSELAILREYAVEFIAEGKYWYQLRRLSEGSEALKLVKNNDPEFLLWPIDMSTMSKDPLLEQNNAYKNQ</sequence>
<comment type="subcellular location">
    <subcellularLocation>
        <location evidence="1">Cell outer membrane</location>
    </subcellularLocation>
</comment>
<dbReference type="InterPro" id="IPR011990">
    <property type="entry name" value="TPR-like_helical_dom_sf"/>
</dbReference>
<keyword evidence="2" id="KW-0732">Signal</keyword>
<dbReference type="GO" id="GO:0009279">
    <property type="term" value="C:cell outer membrane"/>
    <property type="evidence" value="ECO:0007669"/>
    <property type="project" value="UniProtKB-SubCell"/>
</dbReference>
<organism evidence="6">
    <name type="scientific">bioreactor metagenome</name>
    <dbReference type="NCBI Taxonomy" id="1076179"/>
    <lineage>
        <taxon>unclassified sequences</taxon>
        <taxon>metagenomes</taxon>
        <taxon>ecological metagenomes</taxon>
    </lineage>
</organism>
<comment type="caution">
    <text evidence="6">The sequence shown here is derived from an EMBL/GenBank/DDBJ whole genome shotgun (WGS) entry which is preliminary data.</text>
</comment>
<evidence type="ECO:0000256" key="2">
    <source>
        <dbReference type="ARBA" id="ARBA00022729"/>
    </source>
</evidence>
<dbReference type="InterPro" id="IPR012944">
    <property type="entry name" value="SusD_RagB_dom"/>
</dbReference>
<evidence type="ECO:0000259" key="5">
    <source>
        <dbReference type="Pfam" id="PF07980"/>
    </source>
</evidence>
<dbReference type="SUPFAM" id="SSF48452">
    <property type="entry name" value="TPR-like"/>
    <property type="match status" value="1"/>
</dbReference>
<accession>A0A645G2N3</accession>
<feature type="domain" description="RagB/SusD" evidence="5">
    <location>
        <begin position="10"/>
        <end position="97"/>
    </location>
</feature>
<dbReference type="EMBL" id="VSSQ01069030">
    <property type="protein sequence ID" value="MPN21127.1"/>
    <property type="molecule type" value="Genomic_DNA"/>
</dbReference>
<keyword evidence="3" id="KW-0472">Membrane</keyword>
<evidence type="ECO:0000256" key="1">
    <source>
        <dbReference type="ARBA" id="ARBA00004442"/>
    </source>
</evidence>
<proteinExistence type="predicted"/>
<name>A0A645G2N3_9ZZZZ</name>
<protein>
    <recommendedName>
        <fullName evidence="5">RagB/SusD domain-containing protein</fullName>
    </recommendedName>
</protein>
<gene>
    <name evidence="6" type="ORF">SDC9_168506</name>
</gene>
<reference evidence="6" key="1">
    <citation type="submission" date="2019-08" db="EMBL/GenBank/DDBJ databases">
        <authorList>
            <person name="Kucharzyk K."/>
            <person name="Murdoch R.W."/>
            <person name="Higgins S."/>
            <person name="Loffler F."/>
        </authorList>
    </citation>
    <scope>NUCLEOTIDE SEQUENCE</scope>
</reference>
<evidence type="ECO:0000256" key="4">
    <source>
        <dbReference type="ARBA" id="ARBA00023237"/>
    </source>
</evidence>
<evidence type="ECO:0000313" key="6">
    <source>
        <dbReference type="EMBL" id="MPN21127.1"/>
    </source>
</evidence>
<keyword evidence="4" id="KW-0998">Cell outer membrane</keyword>
<dbReference type="Pfam" id="PF07980">
    <property type="entry name" value="SusD_RagB"/>
    <property type="match status" value="1"/>
</dbReference>
<dbReference type="AlphaFoldDB" id="A0A645G2N3"/>
<dbReference type="Gene3D" id="1.25.40.390">
    <property type="match status" value="1"/>
</dbReference>